<evidence type="ECO:0000256" key="2">
    <source>
        <dbReference type="PIRSR" id="PIRSR617821-1"/>
    </source>
</evidence>
<dbReference type="NCBIfam" id="TIGR03458">
    <property type="entry name" value="YgfH_subfam"/>
    <property type="match status" value="1"/>
</dbReference>
<evidence type="ECO:0000259" key="4">
    <source>
        <dbReference type="Pfam" id="PF02550"/>
    </source>
</evidence>
<dbReference type="FunFam" id="3.40.1080.20:FF:000001">
    <property type="entry name" value="Acetyl-CoA hydrolase Ach1"/>
    <property type="match status" value="1"/>
</dbReference>
<dbReference type="Gene3D" id="3.40.1080.20">
    <property type="entry name" value="Acetyl-CoA hydrolase/transferase C-terminal domain"/>
    <property type="match status" value="1"/>
</dbReference>
<keyword evidence="6" id="KW-0378">Hydrolase</keyword>
<keyword evidence="7" id="KW-1185">Reference proteome</keyword>
<dbReference type="PANTHER" id="PTHR43609">
    <property type="entry name" value="ACETYL-COA HYDROLASE"/>
    <property type="match status" value="1"/>
</dbReference>
<reference evidence="6 7" key="1">
    <citation type="journal article" date="2017" name="Genome Announc.">
        <title>Draft Genome Sequence of Romboutsia maritimum sp. nov. Strain CCRI-22766(T), Isolated from Coastal Estuarine Mud.</title>
        <authorList>
            <person name="Maheux A.F."/>
            <person name="Boudreau D.K."/>
            <person name="Berube E."/>
            <person name="Boissinot M."/>
            <person name="Raymond F."/>
            <person name="Brodeur S."/>
            <person name="Corbeil J."/>
            <person name="Brightwell G."/>
            <person name="Broda D."/>
            <person name="Omar R.F."/>
            <person name="Bergeron M.G."/>
        </authorList>
    </citation>
    <scope>NUCLEOTIDE SEQUENCE [LARGE SCALE GENOMIC DNA]</scope>
    <source>
        <strain evidence="6 7">CCRI-22766</strain>
    </source>
</reference>
<dbReference type="InterPro" id="IPR046433">
    <property type="entry name" value="ActCoA_hydro"/>
</dbReference>
<dbReference type="Gene3D" id="3.40.1080.10">
    <property type="entry name" value="Glutaconate Coenzyme A-transferase"/>
    <property type="match status" value="1"/>
</dbReference>
<dbReference type="GO" id="GO:0008775">
    <property type="term" value="F:acetate CoA-transferase activity"/>
    <property type="evidence" value="ECO:0007669"/>
    <property type="project" value="InterPro"/>
</dbReference>
<dbReference type="OrthoDB" id="9801795at2"/>
<sequence length="502" mass="55465">MKRLRCEKLKNKVMSSKEAAKFFEDGMIVGTSGFTPAGYPKAVPLEIANRAKNGEEIGLTIITGASVGPEIDSVLTEANVIKRRYPYQTTSTMRNAINNNKVNYCDMHLSHTPQWVKYGFLGDMDIALVEAVCITEEGYIVPSTSVGNSNVFVNCAKKVIVEINTSQPLDLEGIHDIYDLDNPPKRKPIPLINPSDKIGTPYIKCDVDKIAAIVFTDLKDKTRPVAPTDEVSKKMAHNLINFLEEEVKSKRLPKNLLPIQSGVGSVANAILGGLQDSEFKDLVVYSEVIQDSVLDLLDSGKVKFASGTSLTISPDRLDGFYKNFSKYKNKLILRPQEISNSPEVARRLGVIAINTAIEVDIYGNVNSTNIMGSRMMNGIGGSGDFARNGYLTIFTTESIAKNGDISSIVPMVSHQDHSEHDVMVIVTEQGVADLRGLSPKERAVSIIENCAHPDYKEELYKYFNKAKEGKYKHSPHILNEALSWHERFMKTGSMKQLGTKEA</sequence>
<evidence type="ECO:0000256" key="3">
    <source>
        <dbReference type="PIRSR" id="PIRSR617821-2"/>
    </source>
</evidence>
<dbReference type="InterPro" id="IPR017821">
    <property type="entry name" value="Succinate_CoA_transferase"/>
</dbReference>
<dbReference type="Proteomes" id="UP000243494">
    <property type="component" value="Unassembled WGS sequence"/>
</dbReference>
<dbReference type="Pfam" id="PF02550">
    <property type="entry name" value="AcetylCoA_hydro"/>
    <property type="match status" value="1"/>
</dbReference>
<dbReference type="InterPro" id="IPR026888">
    <property type="entry name" value="AcetylCoA_hyd_C"/>
</dbReference>
<feature type="domain" description="Acetyl-CoA hydrolase/transferase C-terminal" evidence="5">
    <location>
        <begin position="320"/>
        <end position="462"/>
    </location>
</feature>
<dbReference type="GO" id="GO:0003986">
    <property type="term" value="F:acetyl-CoA hydrolase activity"/>
    <property type="evidence" value="ECO:0007669"/>
    <property type="project" value="TreeGrafter"/>
</dbReference>
<dbReference type="SUPFAM" id="SSF100950">
    <property type="entry name" value="NagB/RpiA/CoA transferase-like"/>
    <property type="match status" value="2"/>
</dbReference>
<comment type="similarity">
    <text evidence="1">Belongs to the acetyl-CoA hydrolase/transferase family.</text>
</comment>
<dbReference type="FunFam" id="3.30.750.70:FF:000002">
    <property type="entry name" value="Acetyl-CoA hydrolase Ach1"/>
    <property type="match status" value="1"/>
</dbReference>
<organism evidence="6 7">
    <name type="scientific">Romboutsia maritimum</name>
    <dbReference type="NCBI Taxonomy" id="2020948"/>
    <lineage>
        <taxon>Bacteria</taxon>
        <taxon>Bacillati</taxon>
        <taxon>Bacillota</taxon>
        <taxon>Clostridia</taxon>
        <taxon>Peptostreptococcales</taxon>
        <taxon>Peptostreptococcaceae</taxon>
        <taxon>Romboutsia</taxon>
    </lineage>
</organism>
<dbReference type="InterPro" id="IPR037171">
    <property type="entry name" value="NagB/RpiA_transferase-like"/>
</dbReference>
<dbReference type="PANTHER" id="PTHR43609:SF1">
    <property type="entry name" value="ACETYL-COA HYDROLASE"/>
    <property type="match status" value="1"/>
</dbReference>
<evidence type="ECO:0000313" key="7">
    <source>
        <dbReference type="Proteomes" id="UP000243494"/>
    </source>
</evidence>
<dbReference type="RefSeq" id="WP_095406370.1">
    <property type="nucleotide sequence ID" value="NZ_NOJZ02000032.1"/>
</dbReference>
<evidence type="ECO:0000259" key="5">
    <source>
        <dbReference type="Pfam" id="PF13336"/>
    </source>
</evidence>
<feature type="active site" description="5-glutamyl coenzyme A thioester intermediate" evidence="2">
    <location>
        <position position="287"/>
    </location>
</feature>
<dbReference type="EMBL" id="NOJZ02000032">
    <property type="protein sequence ID" value="RDY22658.1"/>
    <property type="molecule type" value="Genomic_DNA"/>
</dbReference>
<feature type="binding site" evidence="3">
    <location>
        <position position="357"/>
    </location>
    <ligand>
        <name>CoA</name>
        <dbReference type="ChEBI" id="CHEBI:57287"/>
    </ligand>
</feature>
<feature type="domain" description="Acetyl-CoA hydrolase/transferase N-terminal" evidence="4">
    <location>
        <begin position="7"/>
        <end position="214"/>
    </location>
</feature>
<feature type="binding site" evidence="3">
    <location>
        <position position="377"/>
    </location>
    <ligand>
        <name>CoA</name>
        <dbReference type="ChEBI" id="CHEBI:57287"/>
    </ligand>
</feature>
<dbReference type="Gene3D" id="3.30.750.70">
    <property type="entry name" value="4-hydroxybutyrate coenzyme like domains"/>
    <property type="match status" value="1"/>
</dbReference>
<evidence type="ECO:0000313" key="6">
    <source>
        <dbReference type="EMBL" id="RDY22658.1"/>
    </source>
</evidence>
<evidence type="ECO:0000256" key="1">
    <source>
        <dbReference type="ARBA" id="ARBA00009632"/>
    </source>
</evidence>
<name>A0A371IQB3_9FIRM</name>
<feature type="binding site" evidence="3">
    <location>
        <position position="381"/>
    </location>
    <ligand>
        <name>CoA</name>
        <dbReference type="ChEBI" id="CHEBI:57287"/>
    </ligand>
</feature>
<gene>
    <name evidence="6" type="ORF">CHF27_012160</name>
</gene>
<keyword evidence="6" id="KW-0808">Transferase</keyword>
<dbReference type="GO" id="GO:0006084">
    <property type="term" value="P:acetyl-CoA metabolic process"/>
    <property type="evidence" value="ECO:0007669"/>
    <property type="project" value="InterPro"/>
</dbReference>
<protein>
    <submittedName>
        <fullName evidence="6">Acetyl-CoA hydrolase/transferase family protein</fullName>
    </submittedName>
</protein>
<dbReference type="GO" id="GO:0006083">
    <property type="term" value="P:acetate metabolic process"/>
    <property type="evidence" value="ECO:0007669"/>
    <property type="project" value="InterPro"/>
</dbReference>
<feature type="binding site" evidence="3">
    <location>
        <begin position="262"/>
        <end position="266"/>
    </location>
    <ligand>
        <name>CoA</name>
        <dbReference type="ChEBI" id="CHEBI:57287"/>
    </ligand>
</feature>
<dbReference type="InterPro" id="IPR038460">
    <property type="entry name" value="AcetylCoA_hyd_C_sf"/>
</dbReference>
<feature type="binding site" evidence="3">
    <location>
        <position position="401"/>
    </location>
    <ligand>
        <name>CoA</name>
        <dbReference type="ChEBI" id="CHEBI:57287"/>
    </ligand>
</feature>
<comment type="caution">
    <text evidence="6">The sequence shown here is derived from an EMBL/GenBank/DDBJ whole genome shotgun (WGS) entry which is preliminary data.</text>
</comment>
<dbReference type="InterPro" id="IPR003702">
    <property type="entry name" value="ActCoA_hydro_N"/>
</dbReference>
<proteinExistence type="inferred from homology"/>
<accession>A0A371IQB3</accession>
<dbReference type="AlphaFoldDB" id="A0A371IQB3"/>
<dbReference type="Pfam" id="PF13336">
    <property type="entry name" value="AcetylCoA_hyd_C"/>
    <property type="match status" value="1"/>
</dbReference>